<reference evidence="1 2" key="1">
    <citation type="submission" date="2020-07" db="EMBL/GenBank/DDBJ databases">
        <title>Draft genome sequence of violacein-producing bacteria and related species.</title>
        <authorList>
            <person name="Wilson H.S."/>
            <person name="De Leon M.E."/>
        </authorList>
    </citation>
    <scope>NUCLEOTIDE SEQUENCE [LARGE SCALE GENOMIC DNA]</scope>
    <source>
        <strain evidence="1 2">HSC-21Su07</strain>
    </source>
</reference>
<dbReference type="RefSeq" id="WP_181834796.1">
    <property type="nucleotide sequence ID" value="NZ_JACERN010000014.1"/>
</dbReference>
<keyword evidence="2" id="KW-1185">Reference proteome</keyword>
<dbReference type="AlphaFoldDB" id="A0A838XYQ5"/>
<evidence type="ECO:0000313" key="2">
    <source>
        <dbReference type="Proteomes" id="UP000545606"/>
    </source>
</evidence>
<name>A0A838XYQ5_9NEIS</name>
<gene>
    <name evidence="1" type="ORF">H2Z84_03790</name>
</gene>
<organism evidence="1 2">
    <name type="scientific">Aquitalea aquatica</name>
    <dbReference type="NCBI Taxonomy" id="3044273"/>
    <lineage>
        <taxon>Bacteria</taxon>
        <taxon>Pseudomonadati</taxon>
        <taxon>Pseudomonadota</taxon>
        <taxon>Betaproteobacteria</taxon>
        <taxon>Neisseriales</taxon>
        <taxon>Chromobacteriaceae</taxon>
        <taxon>Aquitalea</taxon>
    </lineage>
</organism>
<dbReference type="Proteomes" id="UP000545606">
    <property type="component" value="Unassembled WGS sequence"/>
</dbReference>
<accession>A0A838XYQ5</accession>
<proteinExistence type="predicted"/>
<evidence type="ECO:0008006" key="3">
    <source>
        <dbReference type="Google" id="ProtNLM"/>
    </source>
</evidence>
<comment type="caution">
    <text evidence="1">The sequence shown here is derived from an EMBL/GenBank/DDBJ whole genome shotgun (WGS) entry which is preliminary data.</text>
</comment>
<protein>
    <recommendedName>
        <fullName evidence="3">Phage protein</fullName>
    </recommendedName>
</protein>
<evidence type="ECO:0000313" key="1">
    <source>
        <dbReference type="EMBL" id="MBA4707516.1"/>
    </source>
</evidence>
<sequence>MADVTDVLNALAAMTAQAIYPNGTSGASAAGVPVKAYAGWPVPNVLESDLKAGKAHVSVYPLPTERRTSRHIGRRWQVTAPGTPTITAAVTLNQVVLGGTVTTPQNLYLLVNGKGYAYAVQATDTLAGIATALVALLHGDFPAASSNGATLTIPGAYSVIARVGAVGTAMQELRRQEKQFQVSIWAQTPAMRSAVAGVVDAALSISSDVVFPDGSHGILLYSHSFESDQTQKSGLYRRDLIFTVDFATTQTAAAPQVIAPVISITNQANGQPIRTIQE</sequence>
<dbReference type="EMBL" id="JACERN010000014">
    <property type="protein sequence ID" value="MBA4707516.1"/>
    <property type="molecule type" value="Genomic_DNA"/>
</dbReference>